<gene>
    <name evidence="1" type="ORF">GJV76_13605</name>
</gene>
<organism evidence="1 2">
    <name type="scientific">Myroides albus</name>
    <dbReference type="NCBI Taxonomy" id="2562892"/>
    <lineage>
        <taxon>Bacteria</taxon>
        <taxon>Pseudomonadati</taxon>
        <taxon>Bacteroidota</taxon>
        <taxon>Flavobacteriia</taxon>
        <taxon>Flavobacteriales</taxon>
        <taxon>Flavobacteriaceae</taxon>
        <taxon>Myroides</taxon>
    </lineage>
</organism>
<dbReference type="RefSeq" id="WP_155093152.1">
    <property type="nucleotide sequence ID" value="NZ_WMJX01000046.1"/>
</dbReference>
<keyword evidence="2" id="KW-1185">Reference proteome</keyword>
<reference evidence="1 2" key="1">
    <citation type="submission" date="2019-11" db="EMBL/GenBank/DDBJ databases">
        <title>Genome of Strain BIT-d1.</title>
        <authorList>
            <person name="Yang Y."/>
        </authorList>
    </citation>
    <scope>NUCLEOTIDE SEQUENCE [LARGE SCALE GENOMIC DNA]</scope>
    <source>
        <strain evidence="1 2">BIT-d1</strain>
    </source>
</reference>
<name>A0A6I3LSY9_9FLAO</name>
<evidence type="ECO:0000313" key="2">
    <source>
        <dbReference type="Proteomes" id="UP000438760"/>
    </source>
</evidence>
<comment type="caution">
    <text evidence="1">The sequence shown here is derived from an EMBL/GenBank/DDBJ whole genome shotgun (WGS) entry which is preliminary data.</text>
</comment>
<sequence length="657" mass="70498">MKSNYINIKPFHSILLIVITLLMNVTLSFGQNPVKTTKITDGSIGSGINQPAVDFAILELESNTKGFLLPRMTTTERDALTAKITDKDRGNGLAIYNITDDCINYWSKTAGAKKPDGSFEGKWLSVCGALPPATVEMNNCNASLNASGQKELTQGRSLRDTDILYVSVNVIHSGSYTISAVSSNGYSFSKSGVFETSGVYSVALEGFGTPMEASSGAGDRVLFTINGKKDPNCEGTDIKVKSSVIDYTVLSATSINWKAYKGIALTGDDNRIELSVNVLTAGFWRIQSTDSQNGISFSGAGQFTQDDVGGEPKKIYLYGQGTPEKTGTNTFKFQTNSASNKLPNTTVVVETLEASFELACSEMTNSFEYRGEYQEGITLTRGNSITIPVKVINPGPIDVELIGSFTGSNSGESVKFNASSLFLGKKGEIQNITLSVADLTKIPSNTTAITFTSMKPESVALCQNMPTVPVKERSKVYTFNCSYISATGGSLRTNTPLTKGRDGIQVSVDVGYADTYSIKTNTINGVTFEKSGTFSDADRERGRVDLVIDGSGTPLESGSFNFDITATDSKGAVVHSCTASVNFRGPDINVLAIGNASYVPYGWTNYAPTDIITNPQLFGPNGKVKVNSIKLFNNSPYYKFPKNLSSYLGVIILILLS</sequence>
<dbReference type="OrthoDB" id="1215330at2"/>
<proteinExistence type="predicted"/>
<dbReference type="AlphaFoldDB" id="A0A6I3LSY9"/>
<accession>A0A6I3LSY9</accession>
<dbReference type="Proteomes" id="UP000438760">
    <property type="component" value="Unassembled WGS sequence"/>
</dbReference>
<protein>
    <submittedName>
        <fullName evidence="1">Uncharacterized protein</fullName>
    </submittedName>
</protein>
<evidence type="ECO:0000313" key="1">
    <source>
        <dbReference type="EMBL" id="MTG99152.1"/>
    </source>
</evidence>
<dbReference type="EMBL" id="WMJX01000046">
    <property type="protein sequence ID" value="MTG99152.1"/>
    <property type="molecule type" value="Genomic_DNA"/>
</dbReference>